<evidence type="ECO:0000256" key="1">
    <source>
        <dbReference type="ARBA" id="ARBA00022679"/>
    </source>
</evidence>
<feature type="domain" description="Reverse transcriptase" evidence="8">
    <location>
        <begin position="615"/>
        <end position="795"/>
    </location>
</feature>
<gene>
    <name evidence="10" type="primary">LOC128201458</name>
</gene>
<dbReference type="Proteomes" id="UP001652740">
    <property type="component" value="Unplaced"/>
</dbReference>
<evidence type="ECO:0000256" key="3">
    <source>
        <dbReference type="ARBA" id="ARBA00022722"/>
    </source>
</evidence>
<evidence type="ECO:0000259" key="8">
    <source>
        <dbReference type="PROSITE" id="PS50878"/>
    </source>
</evidence>
<evidence type="ECO:0000256" key="6">
    <source>
        <dbReference type="SAM" id="MobiDB-lite"/>
    </source>
</evidence>
<dbReference type="Gene3D" id="4.10.60.10">
    <property type="entry name" value="Zinc finger, CCHC-type"/>
    <property type="match status" value="1"/>
</dbReference>
<dbReference type="RefSeq" id="XP_052754450.1">
    <property type="nucleotide sequence ID" value="XM_052898490.1"/>
</dbReference>
<dbReference type="SUPFAM" id="SSF50630">
    <property type="entry name" value="Acid proteases"/>
    <property type="match status" value="1"/>
</dbReference>
<evidence type="ECO:0000256" key="2">
    <source>
        <dbReference type="ARBA" id="ARBA00022695"/>
    </source>
</evidence>
<dbReference type="CDD" id="cd01647">
    <property type="entry name" value="RT_LTR"/>
    <property type="match status" value="1"/>
</dbReference>
<keyword evidence="5" id="KW-0862">Zinc</keyword>
<evidence type="ECO:0000256" key="4">
    <source>
        <dbReference type="ARBA" id="ARBA00022759"/>
    </source>
</evidence>
<dbReference type="InterPro" id="IPR001878">
    <property type="entry name" value="Znf_CCHC"/>
</dbReference>
<sequence length="837" mass="94315">MQTSQPRLRNKRTNTPPRQPIVSHNSMQETLQAILTRLNTLEKNYSTNNHSDNTCQHNLELPTISDVTFNCSTPSRNVTVTKVQQNNVSNIPIRVTTPPGDRQLDTSRSDIIINNVDQAFREDRVVDSTQALADAIKSISSQRSQPYFVSSFDPSLHNIEVWCAEVERAKDTNGWSDSECLSRVSKCLRGDARTWLDEWVTNERTWSNFLQEFKPLCPRTLDYANILFDIMKTTSEKICTYAEYARRSLLRLRVVKGLSEELMTLIIIRGISDPQIRAAAANANLTCDNIVSFLNIYVKPSNSTATRNNLGKRPLPLNHMKGPLRCFNCGQSGHKRLNCTKKPKDTIVSTHAIVDSSESTQRSVTSEYKSTKCDFCKKPGHREENCFAKERSNMRNKRNLNLCTTLLLTDPSRSKDVVTAVIQGIPVDAPIDSGALNISFISSGVVKYLSCELKPINCALKGISATVIHANFYVTLTIEFDEITLKADFVVVPESCIAFPLIIGTDILNRDGVTYVRSKAKQYLTRSPMTQQQVNTVVPNTKDQINTPLQGDDRNLLMLVINDFSNYLISGTTSTTVTTGKMSIVVKDDTPIAYRPYRLPHQEKLKVREIVHDLKEKGIIHDSNSEYVSPILLVKKKDGSDRMCVDFRALNRVTVRDRYPMPLIDDHIDRLGNFKYFSSLDMATGFHQIQIDEESIHRTAFVIPEGHFEYLKMPYGLTNSPIVYQRIINETLRKHIEAGNVLVYVDDVLLMSHAVEEGINLLRDVLTTLTNAGFSINLRKCTFLSMQVEYLGRMVSQGQVRPSPSKVEALVNAPAPANVKQGSTPANNFMEKARHPF</sequence>
<name>A0ABM3MTA4_GALME</name>
<dbReference type="PANTHER" id="PTHR37984:SF5">
    <property type="entry name" value="PROTEIN NYNRIN-LIKE"/>
    <property type="match status" value="1"/>
</dbReference>
<dbReference type="InterPro" id="IPR036875">
    <property type="entry name" value="Znf_CCHC_sf"/>
</dbReference>
<dbReference type="InterPro" id="IPR050951">
    <property type="entry name" value="Retrovirus_Pol_polyprotein"/>
</dbReference>
<keyword evidence="2" id="KW-0548">Nucleotidyltransferase</keyword>
<keyword evidence="4" id="KW-0378">Hydrolase</keyword>
<reference evidence="10" key="1">
    <citation type="submission" date="2025-08" db="UniProtKB">
        <authorList>
            <consortium name="RefSeq"/>
        </authorList>
    </citation>
    <scope>IDENTIFICATION</scope>
    <source>
        <tissue evidence="10">Whole larvae</tissue>
    </source>
</reference>
<dbReference type="Gene3D" id="3.30.70.270">
    <property type="match status" value="1"/>
</dbReference>
<feature type="region of interest" description="Disordered" evidence="6">
    <location>
        <begin position="1"/>
        <end position="23"/>
    </location>
</feature>
<dbReference type="CDD" id="cd00303">
    <property type="entry name" value="retropepsin_like"/>
    <property type="match status" value="1"/>
</dbReference>
<dbReference type="SMART" id="SM00343">
    <property type="entry name" value="ZnF_C2HC"/>
    <property type="match status" value="2"/>
</dbReference>
<evidence type="ECO:0000313" key="9">
    <source>
        <dbReference type="Proteomes" id="UP001652740"/>
    </source>
</evidence>
<evidence type="ECO:0000256" key="5">
    <source>
        <dbReference type="PROSITE-ProRule" id="PRU00047"/>
    </source>
</evidence>
<dbReference type="Gene3D" id="2.40.70.10">
    <property type="entry name" value="Acid Proteases"/>
    <property type="match status" value="1"/>
</dbReference>
<dbReference type="SUPFAM" id="SSF56672">
    <property type="entry name" value="DNA/RNA polymerases"/>
    <property type="match status" value="1"/>
</dbReference>
<feature type="domain" description="CCHC-type" evidence="7">
    <location>
        <begin position="325"/>
        <end position="341"/>
    </location>
</feature>
<dbReference type="InterPro" id="IPR000477">
    <property type="entry name" value="RT_dom"/>
</dbReference>
<protein>
    <submittedName>
        <fullName evidence="10">Uncharacterized protein LOC128201458</fullName>
    </submittedName>
</protein>
<keyword evidence="3" id="KW-0540">Nuclease</keyword>
<evidence type="ECO:0000313" key="10">
    <source>
        <dbReference type="RefSeq" id="XP_052754450.1"/>
    </source>
</evidence>
<dbReference type="SUPFAM" id="SSF57756">
    <property type="entry name" value="Retrovirus zinc finger-like domains"/>
    <property type="match status" value="1"/>
</dbReference>
<dbReference type="Pfam" id="PF00078">
    <property type="entry name" value="RVT_1"/>
    <property type="match status" value="1"/>
</dbReference>
<dbReference type="InterPro" id="IPR043128">
    <property type="entry name" value="Rev_trsase/Diguanyl_cyclase"/>
</dbReference>
<dbReference type="GeneID" id="128201458"/>
<keyword evidence="4" id="KW-0255">Endonuclease</keyword>
<evidence type="ECO:0000259" key="7">
    <source>
        <dbReference type="PROSITE" id="PS50158"/>
    </source>
</evidence>
<keyword evidence="9" id="KW-1185">Reference proteome</keyword>
<dbReference type="InterPro" id="IPR021109">
    <property type="entry name" value="Peptidase_aspartic_dom_sf"/>
</dbReference>
<keyword evidence="5" id="KW-0479">Metal-binding</keyword>
<dbReference type="InterPro" id="IPR043502">
    <property type="entry name" value="DNA/RNA_pol_sf"/>
</dbReference>
<organism evidence="9 10">
    <name type="scientific">Galleria mellonella</name>
    <name type="common">Greater wax moth</name>
    <dbReference type="NCBI Taxonomy" id="7137"/>
    <lineage>
        <taxon>Eukaryota</taxon>
        <taxon>Metazoa</taxon>
        <taxon>Ecdysozoa</taxon>
        <taxon>Arthropoda</taxon>
        <taxon>Hexapoda</taxon>
        <taxon>Insecta</taxon>
        <taxon>Pterygota</taxon>
        <taxon>Neoptera</taxon>
        <taxon>Endopterygota</taxon>
        <taxon>Lepidoptera</taxon>
        <taxon>Glossata</taxon>
        <taxon>Ditrysia</taxon>
        <taxon>Pyraloidea</taxon>
        <taxon>Pyralidae</taxon>
        <taxon>Galleriinae</taxon>
        <taxon>Galleria</taxon>
    </lineage>
</organism>
<dbReference type="PROSITE" id="PS50158">
    <property type="entry name" value="ZF_CCHC"/>
    <property type="match status" value="1"/>
</dbReference>
<dbReference type="Gene3D" id="3.10.10.10">
    <property type="entry name" value="HIV Type 1 Reverse Transcriptase, subunit A, domain 1"/>
    <property type="match status" value="1"/>
</dbReference>
<dbReference type="PANTHER" id="PTHR37984">
    <property type="entry name" value="PROTEIN CBG26694"/>
    <property type="match status" value="1"/>
</dbReference>
<proteinExistence type="predicted"/>
<dbReference type="PROSITE" id="PS50878">
    <property type="entry name" value="RT_POL"/>
    <property type="match status" value="1"/>
</dbReference>
<keyword evidence="5" id="KW-0863">Zinc-finger</keyword>
<keyword evidence="1" id="KW-0808">Transferase</keyword>
<accession>A0ABM3MTA4</accession>